<dbReference type="Gene3D" id="3.40.1190.10">
    <property type="entry name" value="Mur-like, catalytic domain"/>
    <property type="match status" value="1"/>
</dbReference>
<evidence type="ECO:0000256" key="1">
    <source>
        <dbReference type="ARBA" id="ARBA00008276"/>
    </source>
</evidence>
<organism evidence="6 7">
    <name type="scientific">Oenococcus alcoholitolerans</name>
    <dbReference type="NCBI Taxonomy" id="931074"/>
    <lineage>
        <taxon>Bacteria</taxon>
        <taxon>Bacillati</taxon>
        <taxon>Bacillota</taxon>
        <taxon>Bacilli</taxon>
        <taxon>Lactobacillales</taxon>
        <taxon>Lactobacillaceae</taxon>
        <taxon>Oenococcus</taxon>
    </lineage>
</organism>
<dbReference type="SUPFAM" id="SSF53623">
    <property type="entry name" value="MurD-like peptide ligases, catalytic domain"/>
    <property type="match status" value="1"/>
</dbReference>
<proteinExistence type="inferred from homology"/>
<evidence type="ECO:0000259" key="5">
    <source>
        <dbReference type="Pfam" id="PF08245"/>
    </source>
</evidence>
<feature type="domain" description="Mur ligase central" evidence="5">
    <location>
        <begin position="50"/>
        <end position="164"/>
    </location>
</feature>
<sequence>MIKNAQQAIYWIYNEPKKISFFKKNTLERINRLLDDLGRPQKKLPPIIHVTGTNGKGSTSRFSQAILTESGFKTGLFISPYIVSFNERIQIDGKNISDEDLVKYTEIVSKHYSGQSSFEIITAIAILYFADAGLDALVMEVGIGGKWDSTNVINATVAVITSIG</sequence>
<accession>A0ABR4XPR8</accession>
<dbReference type="Pfam" id="PF08245">
    <property type="entry name" value="Mur_ligase_M"/>
    <property type="match status" value="1"/>
</dbReference>
<dbReference type="PANTHER" id="PTHR11136">
    <property type="entry name" value="FOLYLPOLYGLUTAMATE SYNTHASE-RELATED"/>
    <property type="match status" value="1"/>
</dbReference>
<evidence type="ECO:0000313" key="7">
    <source>
        <dbReference type="Proteomes" id="UP000030023"/>
    </source>
</evidence>
<dbReference type="EMBL" id="AXCV01000472">
    <property type="protein sequence ID" value="KGO24979.1"/>
    <property type="molecule type" value="Genomic_DNA"/>
</dbReference>
<evidence type="ECO:0000313" key="6">
    <source>
        <dbReference type="EMBL" id="KGO24979.1"/>
    </source>
</evidence>
<reference evidence="6 7" key="1">
    <citation type="journal article" date="2014" name="Antonie Van Leeuwenhoek">
        <title>Oenococcus alcoholitolerans sp. nov., a lactic acid bacteria isolated from cachaca and ethanol fermentation processes.</title>
        <authorList>
            <person name="Badotti F."/>
            <person name="Moreira A.P."/>
            <person name="Tonon L.A."/>
            <person name="de Lucena B.T."/>
            <person name="Gomes Fde C."/>
            <person name="Kruger R."/>
            <person name="Thompson C.C."/>
            <person name="de Morais M.A.Jr."/>
            <person name="Rosa C.A."/>
            <person name="Thompson F.L."/>
        </authorList>
    </citation>
    <scope>NUCLEOTIDE SEQUENCE [LARGE SCALE GENOMIC DNA]</scope>
    <source>
        <strain evidence="6 7">UFRJ-M7.2.18</strain>
    </source>
</reference>
<dbReference type="InterPro" id="IPR001645">
    <property type="entry name" value="Folylpolyglutamate_synth"/>
</dbReference>
<keyword evidence="3" id="KW-0547">Nucleotide-binding</keyword>
<evidence type="ECO:0000256" key="3">
    <source>
        <dbReference type="ARBA" id="ARBA00022741"/>
    </source>
</evidence>
<dbReference type="NCBIfam" id="TIGR01499">
    <property type="entry name" value="folC"/>
    <property type="match status" value="1"/>
</dbReference>
<dbReference type="PROSITE" id="PS01012">
    <property type="entry name" value="FOLYLPOLYGLU_SYNT_2"/>
    <property type="match status" value="1"/>
</dbReference>
<keyword evidence="2" id="KW-0436">Ligase</keyword>
<protein>
    <recommendedName>
        <fullName evidence="5">Mur ligase central domain-containing protein</fullName>
    </recommendedName>
</protein>
<gene>
    <name evidence="6" type="ORF">Q757_08435</name>
</gene>
<comment type="caution">
    <text evidence="6">The sequence shown here is derived from an EMBL/GenBank/DDBJ whole genome shotgun (WGS) entry which is preliminary data.</text>
</comment>
<name>A0ABR4XPR8_9LACO</name>
<dbReference type="Proteomes" id="UP000030023">
    <property type="component" value="Unassembled WGS sequence"/>
</dbReference>
<keyword evidence="7" id="KW-1185">Reference proteome</keyword>
<keyword evidence="4" id="KW-0067">ATP-binding</keyword>
<dbReference type="InterPro" id="IPR036565">
    <property type="entry name" value="Mur-like_cat_sf"/>
</dbReference>
<dbReference type="InterPro" id="IPR013221">
    <property type="entry name" value="Mur_ligase_cen"/>
</dbReference>
<dbReference type="PANTHER" id="PTHR11136:SF0">
    <property type="entry name" value="DIHYDROFOLATE SYNTHETASE-RELATED"/>
    <property type="match status" value="1"/>
</dbReference>
<feature type="non-terminal residue" evidence="6">
    <location>
        <position position="164"/>
    </location>
</feature>
<comment type="similarity">
    <text evidence="1">Belongs to the folylpolyglutamate synthase family.</text>
</comment>
<evidence type="ECO:0000256" key="2">
    <source>
        <dbReference type="ARBA" id="ARBA00022598"/>
    </source>
</evidence>
<dbReference type="InterPro" id="IPR018109">
    <property type="entry name" value="Folylpolyglutamate_synth_CS"/>
</dbReference>
<evidence type="ECO:0000256" key="4">
    <source>
        <dbReference type="ARBA" id="ARBA00022840"/>
    </source>
</evidence>